<reference evidence="1 2" key="1">
    <citation type="journal article" date="2019" name="Commun. Biol.">
        <title>The bagworm genome reveals a unique fibroin gene that provides high tensile strength.</title>
        <authorList>
            <person name="Kono N."/>
            <person name="Nakamura H."/>
            <person name="Ohtoshi R."/>
            <person name="Tomita M."/>
            <person name="Numata K."/>
            <person name="Arakawa K."/>
        </authorList>
    </citation>
    <scope>NUCLEOTIDE SEQUENCE [LARGE SCALE GENOMIC DNA]</scope>
</reference>
<gene>
    <name evidence="1" type="ORF">EVAR_10130_1</name>
</gene>
<organism evidence="1 2">
    <name type="scientific">Eumeta variegata</name>
    <name type="common">Bagworm moth</name>
    <name type="synonym">Eumeta japonica</name>
    <dbReference type="NCBI Taxonomy" id="151549"/>
    <lineage>
        <taxon>Eukaryota</taxon>
        <taxon>Metazoa</taxon>
        <taxon>Ecdysozoa</taxon>
        <taxon>Arthropoda</taxon>
        <taxon>Hexapoda</taxon>
        <taxon>Insecta</taxon>
        <taxon>Pterygota</taxon>
        <taxon>Neoptera</taxon>
        <taxon>Endopterygota</taxon>
        <taxon>Lepidoptera</taxon>
        <taxon>Glossata</taxon>
        <taxon>Ditrysia</taxon>
        <taxon>Tineoidea</taxon>
        <taxon>Psychidae</taxon>
        <taxon>Oiketicinae</taxon>
        <taxon>Eumeta</taxon>
    </lineage>
</organism>
<accession>A0A4C1UCE4</accession>
<name>A0A4C1UCE4_EUMVA</name>
<dbReference type="AlphaFoldDB" id="A0A4C1UCE4"/>
<sequence length="107" mass="11770">MLWQCSGNATWLQHKNGPSPPVRKYTLTASAFAFRPVHESSGGPLPLHHSTPTFIDLLLPCQRAHPSNKCPILTVERRRAGDSSRVAGVHPFSPIGNAIIFFVLFVI</sequence>
<dbReference type="Proteomes" id="UP000299102">
    <property type="component" value="Unassembled WGS sequence"/>
</dbReference>
<proteinExistence type="predicted"/>
<comment type="caution">
    <text evidence="1">The sequence shown here is derived from an EMBL/GenBank/DDBJ whole genome shotgun (WGS) entry which is preliminary data.</text>
</comment>
<evidence type="ECO:0000313" key="1">
    <source>
        <dbReference type="EMBL" id="GBP24029.1"/>
    </source>
</evidence>
<evidence type="ECO:0000313" key="2">
    <source>
        <dbReference type="Proteomes" id="UP000299102"/>
    </source>
</evidence>
<keyword evidence="2" id="KW-1185">Reference proteome</keyword>
<dbReference type="EMBL" id="BGZK01000156">
    <property type="protein sequence ID" value="GBP24029.1"/>
    <property type="molecule type" value="Genomic_DNA"/>
</dbReference>
<protein>
    <submittedName>
        <fullName evidence="1">Uncharacterized protein</fullName>
    </submittedName>
</protein>